<name>A0A5E4Q6C6_9NEOP</name>
<organism evidence="5 6">
    <name type="scientific">Leptidea sinapis</name>
    <dbReference type="NCBI Taxonomy" id="189913"/>
    <lineage>
        <taxon>Eukaryota</taxon>
        <taxon>Metazoa</taxon>
        <taxon>Ecdysozoa</taxon>
        <taxon>Arthropoda</taxon>
        <taxon>Hexapoda</taxon>
        <taxon>Insecta</taxon>
        <taxon>Pterygota</taxon>
        <taxon>Neoptera</taxon>
        <taxon>Endopterygota</taxon>
        <taxon>Lepidoptera</taxon>
        <taxon>Glossata</taxon>
        <taxon>Ditrysia</taxon>
        <taxon>Papilionoidea</taxon>
        <taxon>Pieridae</taxon>
        <taxon>Dismorphiinae</taxon>
        <taxon>Leptidea</taxon>
    </lineage>
</organism>
<evidence type="ECO:0000259" key="4">
    <source>
        <dbReference type="Pfam" id="PF23135"/>
    </source>
</evidence>
<dbReference type="GO" id="GO:0180022">
    <property type="term" value="C:RQC-trigger complex"/>
    <property type="evidence" value="ECO:0007669"/>
    <property type="project" value="InterPro"/>
</dbReference>
<feature type="domain" description="TRIP4/RQT4 C2HC5-type zinc finger" evidence="2">
    <location>
        <begin position="128"/>
        <end position="175"/>
    </location>
</feature>
<dbReference type="InterPro" id="IPR056994">
    <property type="entry name" value="TRI4_N"/>
</dbReference>
<proteinExistence type="predicted"/>
<reference evidence="5 6" key="1">
    <citation type="submission" date="2017-07" db="EMBL/GenBank/DDBJ databases">
        <authorList>
            <person name="Talla V."/>
            <person name="Backstrom N."/>
        </authorList>
    </citation>
    <scope>NUCLEOTIDE SEQUENCE [LARGE SCALE GENOMIC DNA]</scope>
</reference>
<dbReference type="InterPro" id="IPR009349">
    <property type="entry name" value="TRIP4/RQT4_C2HC5_Znf"/>
</dbReference>
<dbReference type="Pfam" id="PF23134">
    <property type="entry name" value="TRIP4_3rd"/>
    <property type="match status" value="1"/>
</dbReference>
<keyword evidence="6" id="KW-1185">Reference proteome</keyword>
<dbReference type="GO" id="GO:0005634">
    <property type="term" value="C:nucleus"/>
    <property type="evidence" value="ECO:0007669"/>
    <property type="project" value="InterPro"/>
</dbReference>
<accession>A0A5E4Q6C6</accession>
<dbReference type="Pfam" id="PF06221">
    <property type="entry name" value="zf-C2HC5"/>
    <property type="match status" value="1"/>
</dbReference>
<evidence type="ECO:0000313" key="5">
    <source>
        <dbReference type="EMBL" id="VVC92766.1"/>
    </source>
</evidence>
<evidence type="ECO:0000313" key="6">
    <source>
        <dbReference type="Proteomes" id="UP000324832"/>
    </source>
</evidence>
<feature type="domain" description="Activating signal cointegrator 1 N-terminal" evidence="4">
    <location>
        <begin position="3"/>
        <end position="59"/>
    </location>
</feature>
<gene>
    <name evidence="5" type="ORF">LSINAPIS_LOCUS5125</name>
</gene>
<dbReference type="GO" id="GO:0008270">
    <property type="term" value="F:zinc ion binding"/>
    <property type="evidence" value="ECO:0007669"/>
    <property type="project" value="InterPro"/>
</dbReference>
<dbReference type="EMBL" id="FZQP02001404">
    <property type="protein sequence ID" value="VVC92766.1"/>
    <property type="molecule type" value="Genomic_DNA"/>
</dbReference>
<dbReference type="InterPro" id="IPR039128">
    <property type="entry name" value="TRIP4-like"/>
</dbReference>
<feature type="domain" description="Activating signal cointegrator 1 third" evidence="3">
    <location>
        <begin position="224"/>
        <end position="270"/>
    </location>
</feature>
<evidence type="ECO:0000259" key="3">
    <source>
        <dbReference type="Pfam" id="PF23134"/>
    </source>
</evidence>
<dbReference type="Proteomes" id="UP000324832">
    <property type="component" value="Unassembled WGS sequence"/>
</dbReference>
<dbReference type="Pfam" id="PF23135">
    <property type="entry name" value="TRI4_N"/>
    <property type="match status" value="1"/>
</dbReference>
<dbReference type="PANTHER" id="PTHR12963:SF4">
    <property type="entry name" value="ACTIVATING SIGNAL COINTEGRATOR 1"/>
    <property type="match status" value="1"/>
</dbReference>
<feature type="region of interest" description="Disordered" evidence="1">
    <location>
        <begin position="65"/>
        <end position="96"/>
    </location>
</feature>
<dbReference type="GO" id="GO:0072344">
    <property type="term" value="P:rescue of stalled ribosome"/>
    <property type="evidence" value="ECO:0007669"/>
    <property type="project" value="InterPro"/>
</dbReference>
<dbReference type="InterPro" id="IPR056993">
    <property type="entry name" value="TRIP4_3rd_dom"/>
</dbReference>
<protein>
    <submittedName>
        <fullName evidence="5">Uncharacterized protein</fullName>
    </submittedName>
</protein>
<dbReference type="GO" id="GO:0045893">
    <property type="term" value="P:positive regulation of DNA-templated transcription"/>
    <property type="evidence" value="ECO:0007669"/>
    <property type="project" value="TreeGrafter"/>
</dbReference>
<dbReference type="AlphaFoldDB" id="A0A5E4Q6C6"/>
<evidence type="ECO:0000256" key="1">
    <source>
        <dbReference type="SAM" id="MobiDB-lite"/>
    </source>
</evidence>
<evidence type="ECO:0000259" key="2">
    <source>
        <dbReference type="Pfam" id="PF06221"/>
    </source>
</evidence>
<dbReference type="PANTHER" id="PTHR12963">
    <property type="entry name" value="THYROID RECEPTOR INTERACTING PROTEIN RELATED"/>
    <property type="match status" value="1"/>
</dbReference>
<sequence>MDEWIKENLSRILDFEVPEDLIKYLLSIENEPDLREYMKTLIDFDNHQHQTFFTDFCKRKFQNNKASLPRQPKKKISKSKQSEPSSTEVKTSTLDVETEVTNKKKTKYVNLYSQEGKNAQVVLLKGRHHCDCQAAKHELVNNCLYCGRIVCKQEGSGPCLFCGHLVCTPQEQKEINSKTKSSTKLKETLLEKSRPKGWEAAVSHRNRLLEYDRTSERRTRVTDDDSDYFSAGSVWLSAEERQKLDKYQQSLHDKKHASRLHKKMTFDFAGE</sequence>